<dbReference type="EMBL" id="NESQ01000529">
    <property type="protein sequence ID" value="PUU72473.1"/>
    <property type="molecule type" value="Genomic_DNA"/>
</dbReference>
<evidence type="ECO:0000313" key="2">
    <source>
        <dbReference type="EMBL" id="PUU72473.1"/>
    </source>
</evidence>
<dbReference type="STRING" id="42251.A0A2T6ZAH5"/>
<evidence type="ECO:0000256" key="1">
    <source>
        <dbReference type="SAM" id="MobiDB-lite"/>
    </source>
</evidence>
<dbReference type="Proteomes" id="UP000244722">
    <property type="component" value="Unassembled WGS sequence"/>
</dbReference>
<accession>A0A2T6ZAH5</accession>
<dbReference type="AlphaFoldDB" id="A0A2T6ZAH5"/>
<organism evidence="2 3">
    <name type="scientific">Tuber borchii</name>
    <name type="common">White truffle</name>
    <dbReference type="NCBI Taxonomy" id="42251"/>
    <lineage>
        <taxon>Eukaryota</taxon>
        <taxon>Fungi</taxon>
        <taxon>Dikarya</taxon>
        <taxon>Ascomycota</taxon>
        <taxon>Pezizomycotina</taxon>
        <taxon>Pezizomycetes</taxon>
        <taxon>Pezizales</taxon>
        <taxon>Tuberaceae</taxon>
        <taxon>Tuber</taxon>
    </lineage>
</organism>
<name>A0A2T6ZAH5_TUBBO</name>
<feature type="region of interest" description="Disordered" evidence="1">
    <location>
        <begin position="203"/>
        <end position="331"/>
    </location>
</feature>
<protein>
    <submittedName>
        <fullName evidence="2">Uncharacterized protein</fullName>
    </submittedName>
</protein>
<comment type="caution">
    <text evidence="2">The sequence shown here is derived from an EMBL/GenBank/DDBJ whole genome shotgun (WGS) entry which is preliminary data.</text>
</comment>
<feature type="compositionally biased region" description="Acidic residues" evidence="1">
    <location>
        <begin position="242"/>
        <end position="331"/>
    </location>
</feature>
<dbReference type="PANTHER" id="PTHR35711:SF1">
    <property type="entry name" value="ECTODERMAL, ISOFORM F"/>
    <property type="match status" value="1"/>
</dbReference>
<keyword evidence="3" id="KW-1185">Reference proteome</keyword>
<sequence length="379" mass="43268">MSRVKEFRRLMKPDAIFNKVKEAIKTRSQEMLVFHDVDPRHFEQVEQGLRHRTNYLEQYSFRVHWNSFEKVLKVIIPSTLHESPAGWIIEMIQDGCVTGAIPAVWVKSMEITPSPRFENFLAPYTRSKKEGDLTFVPRVAPDYIFSGPYPSVVLESGWHESATQLQRDATLWLKGSGGRVRVVIQVKFFERTRNRIGCHLTINRSNLDGHSSEDRYNILPPEEDKDSVNGDEQNGGGGDGENHEEENEVNSDEDTENEANDKAADDEDDDEAADEDEGAEDEDDEADEDDDDDDEDNDAEDDDEDNDAEDLQIPEEDDDHQDNADQAEDPIDPFITFNEFYAGDCPPGMDPLGRVYFDLERLRVIARAKILERGKIPDE</sequence>
<gene>
    <name evidence="2" type="ORF">B9Z19DRAFT_1197534</name>
</gene>
<proteinExistence type="predicted"/>
<reference evidence="2 3" key="1">
    <citation type="submission" date="2017-04" db="EMBL/GenBank/DDBJ databases">
        <title>Draft genome sequence of Tuber borchii Vittad., a whitish edible truffle.</title>
        <authorList>
            <consortium name="DOE Joint Genome Institute"/>
            <person name="Murat C."/>
            <person name="Kuo A."/>
            <person name="Barry K.W."/>
            <person name="Clum A."/>
            <person name="Dockter R.B."/>
            <person name="Fauchery L."/>
            <person name="Iotti M."/>
            <person name="Kohler A."/>
            <person name="Labutti K."/>
            <person name="Lindquist E.A."/>
            <person name="Lipzen A."/>
            <person name="Ohm R.A."/>
            <person name="Wang M."/>
            <person name="Grigoriev I.V."/>
            <person name="Zambonelli A."/>
            <person name="Martin F.M."/>
        </authorList>
    </citation>
    <scope>NUCLEOTIDE SEQUENCE [LARGE SCALE GENOMIC DNA]</scope>
    <source>
        <strain evidence="2 3">Tbo3840</strain>
    </source>
</reference>
<evidence type="ECO:0000313" key="3">
    <source>
        <dbReference type="Proteomes" id="UP000244722"/>
    </source>
</evidence>
<dbReference type="OrthoDB" id="76567at2759"/>
<dbReference type="PANTHER" id="PTHR35711">
    <property type="entry name" value="EXPRESSED PROTEIN"/>
    <property type="match status" value="1"/>
</dbReference>